<keyword evidence="2" id="KW-1185">Reference proteome</keyword>
<name>A0ACD3AMH1_9AGAR</name>
<proteinExistence type="predicted"/>
<dbReference type="Proteomes" id="UP000308600">
    <property type="component" value="Unassembled WGS sequence"/>
</dbReference>
<reference evidence="1 2" key="1">
    <citation type="journal article" date="2019" name="Nat. Ecol. Evol.">
        <title>Megaphylogeny resolves global patterns of mushroom evolution.</title>
        <authorList>
            <person name="Varga T."/>
            <person name="Krizsan K."/>
            <person name="Foldi C."/>
            <person name="Dima B."/>
            <person name="Sanchez-Garcia M."/>
            <person name="Sanchez-Ramirez S."/>
            <person name="Szollosi G.J."/>
            <person name="Szarkandi J.G."/>
            <person name="Papp V."/>
            <person name="Albert L."/>
            <person name="Andreopoulos W."/>
            <person name="Angelini C."/>
            <person name="Antonin V."/>
            <person name="Barry K.W."/>
            <person name="Bougher N.L."/>
            <person name="Buchanan P."/>
            <person name="Buyck B."/>
            <person name="Bense V."/>
            <person name="Catcheside P."/>
            <person name="Chovatia M."/>
            <person name="Cooper J."/>
            <person name="Damon W."/>
            <person name="Desjardin D."/>
            <person name="Finy P."/>
            <person name="Geml J."/>
            <person name="Haridas S."/>
            <person name="Hughes K."/>
            <person name="Justo A."/>
            <person name="Karasinski D."/>
            <person name="Kautmanova I."/>
            <person name="Kiss B."/>
            <person name="Kocsube S."/>
            <person name="Kotiranta H."/>
            <person name="LaButti K.M."/>
            <person name="Lechner B.E."/>
            <person name="Liimatainen K."/>
            <person name="Lipzen A."/>
            <person name="Lukacs Z."/>
            <person name="Mihaltcheva S."/>
            <person name="Morgado L.N."/>
            <person name="Niskanen T."/>
            <person name="Noordeloos M.E."/>
            <person name="Ohm R.A."/>
            <person name="Ortiz-Santana B."/>
            <person name="Ovrebo C."/>
            <person name="Racz N."/>
            <person name="Riley R."/>
            <person name="Savchenko A."/>
            <person name="Shiryaev A."/>
            <person name="Soop K."/>
            <person name="Spirin V."/>
            <person name="Szebenyi C."/>
            <person name="Tomsovsky M."/>
            <person name="Tulloss R.E."/>
            <person name="Uehling J."/>
            <person name="Grigoriev I.V."/>
            <person name="Vagvolgyi C."/>
            <person name="Papp T."/>
            <person name="Martin F.M."/>
            <person name="Miettinen O."/>
            <person name="Hibbett D.S."/>
            <person name="Nagy L.G."/>
        </authorList>
    </citation>
    <scope>NUCLEOTIDE SEQUENCE [LARGE SCALE GENOMIC DNA]</scope>
    <source>
        <strain evidence="1 2">NL-1719</strain>
    </source>
</reference>
<gene>
    <name evidence="1" type="ORF">BDN72DRAFT_843851</name>
</gene>
<protein>
    <submittedName>
        <fullName evidence="1">Uncharacterized protein</fullName>
    </submittedName>
</protein>
<sequence length="350" mass="39678">MIDVRTSGWVSQLTSTSTARKALARSKAIDKDLISQKTIRGNPAEALVLGLKDSGASTFVTQMMLQKQPDSISERILQECQPLVVAATIESCKALARCLTYTNHPLGGEVETMFAPTALDGHTNDISPDVARQIDDIWRKPGLQRSILESLFHVEHPVHTTYFLNHVKRLLSQQYFPTPSDILRVDRPFQGSVNTTTIQSLYTPLIFHEMPLQLFLTSKKMSLRVEDVHIVLFFVDMSNYQTILQSMTHLEAGKFSAGGATVGFFFNNIQTFRQKILKIPLETVFPDYTEGPIASKALCYIQREFHRRAQQPHHRHCYFRLGDVVNPRAVEVFLGSIEESTRSRRRAVCW</sequence>
<evidence type="ECO:0000313" key="2">
    <source>
        <dbReference type="Proteomes" id="UP000308600"/>
    </source>
</evidence>
<dbReference type="EMBL" id="ML208396">
    <property type="protein sequence ID" value="TFK66692.1"/>
    <property type="molecule type" value="Genomic_DNA"/>
</dbReference>
<evidence type="ECO:0000313" key="1">
    <source>
        <dbReference type="EMBL" id="TFK66692.1"/>
    </source>
</evidence>
<organism evidence="1 2">
    <name type="scientific">Pluteus cervinus</name>
    <dbReference type="NCBI Taxonomy" id="181527"/>
    <lineage>
        <taxon>Eukaryota</taxon>
        <taxon>Fungi</taxon>
        <taxon>Dikarya</taxon>
        <taxon>Basidiomycota</taxon>
        <taxon>Agaricomycotina</taxon>
        <taxon>Agaricomycetes</taxon>
        <taxon>Agaricomycetidae</taxon>
        <taxon>Agaricales</taxon>
        <taxon>Pluteineae</taxon>
        <taxon>Pluteaceae</taxon>
        <taxon>Pluteus</taxon>
    </lineage>
</organism>
<accession>A0ACD3AMH1</accession>